<organism evidence="1">
    <name type="scientific">viral metagenome</name>
    <dbReference type="NCBI Taxonomy" id="1070528"/>
    <lineage>
        <taxon>unclassified sequences</taxon>
        <taxon>metagenomes</taxon>
        <taxon>organismal metagenomes</taxon>
    </lineage>
</organism>
<reference evidence="1" key="1">
    <citation type="journal article" date="2020" name="Nature">
        <title>Giant virus diversity and host interactions through global metagenomics.</title>
        <authorList>
            <person name="Schulz F."/>
            <person name="Roux S."/>
            <person name="Paez-Espino D."/>
            <person name="Jungbluth S."/>
            <person name="Walsh D.A."/>
            <person name="Denef V.J."/>
            <person name="McMahon K.D."/>
            <person name="Konstantinidis K.T."/>
            <person name="Eloe-Fadrosh E.A."/>
            <person name="Kyrpides N.C."/>
            <person name="Woyke T."/>
        </authorList>
    </citation>
    <scope>NUCLEOTIDE SEQUENCE</scope>
    <source>
        <strain evidence="1">GVMAG-M-3300023174-182</strain>
    </source>
</reference>
<protein>
    <submittedName>
        <fullName evidence="1">Uncharacterized protein</fullName>
    </submittedName>
</protein>
<accession>A0A6C0DIW0</accession>
<sequence length="46" mass="5496">MNNAINKLKEYNYKIDDIIYDDGNDLTATLKILCFKMRKCIKKYYG</sequence>
<dbReference type="EMBL" id="MN739617">
    <property type="protein sequence ID" value="QHT16204.1"/>
    <property type="molecule type" value="Genomic_DNA"/>
</dbReference>
<name>A0A6C0DIW0_9ZZZZ</name>
<dbReference type="AlphaFoldDB" id="A0A6C0DIW0"/>
<proteinExistence type="predicted"/>
<evidence type="ECO:0000313" key="1">
    <source>
        <dbReference type="EMBL" id="QHT16204.1"/>
    </source>
</evidence>